<sequence length="715" mass="79218">MEEKIFALDIGTRSVVGIILVKSEKRFEVIDLLSMEHEERSMLDGQIHDVMAVSKVIRAIKEQLESKHGPLKEVCVAAAGRALKTKRVTIGKDIERQPLMDQEAILHMELSAVQQAQYELATEHQDSSITDYYCVGYSLLHYHLDGQLIGSLIDQQGKKVEVEIIATFLPKIVVESLLSALHRAGLEMRALTLEPIAAIQVLIPPSMRRLNVALVDIGAGTSDIAITDSGTVTAYGMVPSAGDEITEAISDHYLLDFPKAEEAKRSLSNKEPVVVTDILGFDTEVTYENAVSDISDAIQQLTDRIADEIIELNSKAPKAVMLVGGGSQTPDLARRLADRLNLPENRVAIRGTDAIQQLSPDAGLPKGPEMVTPLGIAIAAESNPVHYISVQVNGITVRMFDMKQLTVGDCLLAAGIDMKRLTGRPGMAYIVTMNGKSLTLPGQFGTSPILQLNGKSVSYEDHIQNGDCLTVEEGKQGASPDYTVEDLIGNVEDFPIKVNDQHYKWTNPLIRVNGEIVSKDMKLKDHDNVTYQPIRKVADILGILNLSFESNHRIFVKVNGEQLTFDCNNALAYDGTSISMDAPIQPGGLLTLDTHGKNLTTRDVLDRLALSFEKEVDVFFDDEPVKMTKQYIQVRRNDELLSIQARIYDGDVLKVDEKKEDPFIFQDIFRYVDIDLTNSSGHFKIYRNDQPSTFFEEINPGDRLGIKWFSVLTDK</sequence>
<dbReference type="InterPro" id="IPR003494">
    <property type="entry name" value="SHS2_FtsA"/>
</dbReference>
<reference evidence="3" key="1">
    <citation type="journal article" date="2019" name="Int. J. Syst. Evol. Microbiol.">
        <title>The Global Catalogue of Microorganisms (GCM) 10K type strain sequencing project: providing services to taxonomists for standard genome sequencing and annotation.</title>
        <authorList>
            <consortium name="The Broad Institute Genomics Platform"/>
            <consortium name="The Broad Institute Genome Sequencing Center for Infectious Disease"/>
            <person name="Wu L."/>
            <person name="Ma J."/>
        </authorList>
    </citation>
    <scope>NUCLEOTIDE SEQUENCE [LARGE SCALE GENOMIC DNA]</scope>
    <source>
        <strain evidence="3">CCUG 56607</strain>
    </source>
</reference>
<protein>
    <submittedName>
        <fullName evidence="2">Pilus assembly protein PilM</fullName>
    </submittedName>
</protein>
<dbReference type="Pfam" id="PF11104">
    <property type="entry name" value="PilM_2"/>
    <property type="match status" value="1"/>
</dbReference>
<dbReference type="PANTHER" id="PTHR32432:SF3">
    <property type="entry name" value="ETHANOLAMINE UTILIZATION PROTEIN EUTJ"/>
    <property type="match status" value="1"/>
</dbReference>
<dbReference type="RefSeq" id="WP_386058168.1">
    <property type="nucleotide sequence ID" value="NZ_JBHTKL010000001.1"/>
</dbReference>
<evidence type="ECO:0000313" key="2">
    <source>
        <dbReference type="EMBL" id="MFD1019069.1"/>
    </source>
</evidence>
<evidence type="ECO:0000313" key="3">
    <source>
        <dbReference type="Proteomes" id="UP001596990"/>
    </source>
</evidence>
<dbReference type="EMBL" id="JBHTKL010000001">
    <property type="protein sequence ID" value="MFD1019069.1"/>
    <property type="molecule type" value="Genomic_DNA"/>
</dbReference>
<dbReference type="SMART" id="SM00842">
    <property type="entry name" value="FtsA"/>
    <property type="match status" value="1"/>
</dbReference>
<gene>
    <name evidence="2" type="primary">pilM</name>
    <name evidence="2" type="ORF">ACFQ2J_07635</name>
</gene>
<accession>A0ABW3L0M3</accession>
<dbReference type="Gene3D" id="3.30.420.40">
    <property type="match status" value="2"/>
</dbReference>
<keyword evidence="3" id="KW-1185">Reference proteome</keyword>
<dbReference type="CDD" id="cd24004">
    <property type="entry name" value="ASKHA_NBD_PilM-like"/>
    <property type="match status" value="1"/>
</dbReference>
<dbReference type="InterPro" id="IPR005883">
    <property type="entry name" value="PilM"/>
</dbReference>
<dbReference type="SUPFAM" id="SSF53067">
    <property type="entry name" value="Actin-like ATPase domain"/>
    <property type="match status" value="2"/>
</dbReference>
<organism evidence="2 3">
    <name type="scientific">Thalassobacillus hwangdonensis</name>
    <dbReference type="NCBI Taxonomy" id="546108"/>
    <lineage>
        <taxon>Bacteria</taxon>
        <taxon>Bacillati</taxon>
        <taxon>Bacillota</taxon>
        <taxon>Bacilli</taxon>
        <taxon>Bacillales</taxon>
        <taxon>Bacillaceae</taxon>
        <taxon>Thalassobacillus</taxon>
    </lineage>
</organism>
<dbReference type="Gene3D" id="3.30.1490.300">
    <property type="match status" value="1"/>
</dbReference>
<dbReference type="PANTHER" id="PTHR32432">
    <property type="entry name" value="CELL DIVISION PROTEIN FTSA-RELATED"/>
    <property type="match status" value="1"/>
</dbReference>
<feature type="domain" description="SHS2" evidence="1">
    <location>
        <begin position="5"/>
        <end position="202"/>
    </location>
</feature>
<dbReference type="InterPro" id="IPR043129">
    <property type="entry name" value="ATPase_NBD"/>
</dbReference>
<evidence type="ECO:0000259" key="1">
    <source>
        <dbReference type="SMART" id="SM00842"/>
    </source>
</evidence>
<name>A0ABW3L0M3_9BACI</name>
<dbReference type="Proteomes" id="UP001596990">
    <property type="component" value="Unassembled WGS sequence"/>
</dbReference>
<dbReference type="InterPro" id="IPR050696">
    <property type="entry name" value="FtsA/MreB"/>
</dbReference>
<proteinExistence type="predicted"/>
<comment type="caution">
    <text evidence="2">The sequence shown here is derived from an EMBL/GenBank/DDBJ whole genome shotgun (WGS) entry which is preliminary data.</text>
</comment>